<dbReference type="InterPro" id="IPR038071">
    <property type="entry name" value="UROD/MetE-like_sf"/>
</dbReference>
<sequence length="358" mass="39375">MTEKHSALPGVHLCGSLPFERTRDAFQWIGAEFGNHVHRVPDETGVRAGFIFTQRPCFADNPAFEPAEPVPGQMIPLTCARLRDDTAPADVRFERFGYADAARASFDAFRQAKLDQVLPGDAKFLFPIPSPLTPVAIFVAPESQLDVLPAYTARLRESVHEILDALPHSELAIQWDVPVEVVSWEGMMPNPLHTKARLLESMVALGDWIPSDIELGYHLCYGNSETFAHPSAPDTSGLAEIWSGLHARVSRPIDFVHLSVPLEWRTPEHFRSLATVDFDADTELFLGLVHHQDGVAGARQRAQAAAQVIDHPFGISTECGMGRYGSEEKFRLSVAALKALAEERSHHDGSGSGRCSSI</sequence>
<keyword evidence="2" id="KW-1185">Reference proteome</keyword>
<evidence type="ECO:0000313" key="1">
    <source>
        <dbReference type="EMBL" id="QLY28962.1"/>
    </source>
</evidence>
<protein>
    <recommendedName>
        <fullName evidence="3">Methionine synthase II (Cobalamin-independent)</fullName>
    </recommendedName>
</protein>
<dbReference type="AlphaFoldDB" id="A0A7D6V9K0"/>
<organism evidence="1 2">
    <name type="scientific">Nocardia huaxiensis</name>
    <dbReference type="NCBI Taxonomy" id="2755382"/>
    <lineage>
        <taxon>Bacteria</taxon>
        <taxon>Bacillati</taxon>
        <taxon>Actinomycetota</taxon>
        <taxon>Actinomycetes</taxon>
        <taxon>Mycobacteriales</taxon>
        <taxon>Nocardiaceae</taxon>
        <taxon>Nocardia</taxon>
    </lineage>
</organism>
<proteinExistence type="predicted"/>
<dbReference type="RefSeq" id="WP_181580168.1">
    <property type="nucleotide sequence ID" value="NZ_CP059399.1"/>
</dbReference>
<name>A0A7D6V9K0_9NOCA</name>
<dbReference type="KEGG" id="nhu:H0264_27080"/>
<dbReference type="Proteomes" id="UP000515512">
    <property type="component" value="Chromosome"/>
</dbReference>
<dbReference type="EMBL" id="CP059399">
    <property type="protein sequence ID" value="QLY28962.1"/>
    <property type="molecule type" value="Genomic_DNA"/>
</dbReference>
<dbReference type="SUPFAM" id="SSF51726">
    <property type="entry name" value="UROD/MetE-like"/>
    <property type="match status" value="1"/>
</dbReference>
<evidence type="ECO:0008006" key="3">
    <source>
        <dbReference type="Google" id="ProtNLM"/>
    </source>
</evidence>
<evidence type="ECO:0000313" key="2">
    <source>
        <dbReference type="Proteomes" id="UP000515512"/>
    </source>
</evidence>
<gene>
    <name evidence="1" type="ORF">H0264_27080</name>
</gene>
<reference evidence="1 2" key="1">
    <citation type="submission" date="2020-07" db="EMBL/GenBank/DDBJ databases">
        <authorList>
            <person name="Zhuang K."/>
            <person name="Ran Y."/>
        </authorList>
    </citation>
    <scope>NUCLEOTIDE SEQUENCE [LARGE SCALE GENOMIC DNA]</scope>
    <source>
        <strain evidence="1 2">WCH-YHL-001</strain>
    </source>
</reference>
<accession>A0A7D6V9K0</accession>
<dbReference type="Gene3D" id="3.20.20.210">
    <property type="match status" value="1"/>
</dbReference>